<evidence type="ECO:0000313" key="3">
    <source>
        <dbReference type="EMBL" id="GLK85761.1"/>
    </source>
</evidence>
<keyword evidence="4" id="KW-1185">Reference proteome</keyword>
<dbReference type="Proteomes" id="UP001143330">
    <property type="component" value="Unassembled WGS sequence"/>
</dbReference>
<name>A0A9W6K054_9HYPH</name>
<evidence type="ECO:0000259" key="2">
    <source>
        <dbReference type="Pfam" id="PF03795"/>
    </source>
</evidence>
<dbReference type="InterPro" id="IPR005545">
    <property type="entry name" value="YCII"/>
</dbReference>
<dbReference type="PANTHER" id="PTHR33606:SF3">
    <property type="entry name" value="PROTEIN YCII"/>
    <property type="match status" value="1"/>
</dbReference>
<evidence type="ECO:0000256" key="1">
    <source>
        <dbReference type="ARBA" id="ARBA00007689"/>
    </source>
</evidence>
<comment type="similarity">
    <text evidence="1">Belongs to the YciI family.</text>
</comment>
<dbReference type="AlphaFoldDB" id="A0A9W6K054"/>
<dbReference type="PANTHER" id="PTHR33606">
    <property type="entry name" value="PROTEIN YCII"/>
    <property type="match status" value="1"/>
</dbReference>
<dbReference type="InterPro" id="IPR011008">
    <property type="entry name" value="Dimeric_a/b-barrel"/>
</dbReference>
<accession>A0A9W6K054</accession>
<dbReference type="Pfam" id="PF03795">
    <property type="entry name" value="YCII"/>
    <property type="match status" value="1"/>
</dbReference>
<comment type="caution">
    <text evidence="3">The sequence shown here is derived from an EMBL/GenBank/DDBJ whole genome shotgun (WGS) entry which is preliminary data.</text>
</comment>
<sequence length="97" mass="10559">MHFALTAYDRPGALPLRLEVRPEHLDYLRAIAGSIVFAGPMLDAEGKPCGSIIVYDAEDKAAAEKLVNDDPYSKAGLFERVELKGFRVVVKDGVVNA</sequence>
<gene>
    <name evidence="3" type="ORF">GCM10017653_38310</name>
</gene>
<dbReference type="EMBL" id="BSFM01000017">
    <property type="protein sequence ID" value="GLK85761.1"/>
    <property type="molecule type" value="Genomic_DNA"/>
</dbReference>
<protein>
    <recommendedName>
        <fullName evidence="2">YCII-related domain-containing protein</fullName>
    </recommendedName>
</protein>
<dbReference type="Gene3D" id="3.30.70.1060">
    <property type="entry name" value="Dimeric alpha+beta barrel"/>
    <property type="match status" value="1"/>
</dbReference>
<evidence type="ECO:0000313" key="4">
    <source>
        <dbReference type="Proteomes" id="UP001143330"/>
    </source>
</evidence>
<dbReference type="RefSeq" id="WP_213359515.1">
    <property type="nucleotide sequence ID" value="NZ_BSFM01000017.1"/>
</dbReference>
<proteinExistence type="inferred from homology"/>
<dbReference type="InterPro" id="IPR051807">
    <property type="entry name" value="Sec-metab_biosynth-assoc"/>
</dbReference>
<reference evidence="3" key="1">
    <citation type="journal article" date="2014" name="Int. J. Syst. Evol. Microbiol.">
        <title>Complete genome sequence of Corynebacterium casei LMG S-19264T (=DSM 44701T), isolated from a smear-ripened cheese.</title>
        <authorList>
            <consortium name="US DOE Joint Genome Institute (JGI-PGF)"/>
            <person name="Walter F."/>
            <person name="Albersmeier A."/>
            <person name="Kalinowski J."/>
            <person name="Ruckert C."/>
        </authorList>
    </citation>
    <scope>NUCLEOTIDE SEQUENCE</scope>
    <source>
        <strain evidence="3">VKM B-2789</strain>
    </source>
</reference>
<feature type="domain" description="YCII-related" evidence="2">
    <location>
        <begin position="1"/>
        <end position="86"/>
    </location>
</feature>
<dbReference type="SUPFAM" id="SSF54909">
    <property type="entry name" value="Dimeric alpha+beta barrel"/>
    <property type="match status" value="1"/>
</dbReference>
<organism evidence="3 4">
    <name type="scientific">Ancylobacter defluvii</name>
    <dbReference type="NCBI Taxonomy" id="1282440"/>
    <lineage>
        <taxon>Bacteria</taxon>
        <taxon>Pseudomonadati</taxon>
        <taxon>Pseudomonadota</taxon>
        <taxon>Alphaproteobacteria</taxon>
        <taxon>Hyphomicrobiales</taxon>
        <taxon>Xanthobacteraceae</taxon>
        <taxon>Ancylobacter</taxon>
    </lineage>
</organism>
<reference evidence="3" key="2">
    <citation type="submission" date="2023-01" db="EMBL/GenBank/DDBJ databases">
        <authorList>
            <person name="Sun Q."/>
            <person name="Evtushenko L."/>
        </authorList>
    </citation>
    <scope>NUCLEOTIDE SEQUENCE</scope>
    <source>
        <strain evidence="3">VKM B-2789</strain>
    </source>
</reference>